<accession>C1MMH3</accession>
<feature type="transmembrane region" description="Helical" evidence="17">
    <location>
        <begin position="391"/>
        <end position="415"/>
    </location>
</feature>
<keyword evidence="12 17" id="KW-1133">Transmembrane helix</keyword>
<dbReference type="PANTHER" id="PTHR13872:SF1">
    <property type="entry name" value="DOLICHYL-DIPHOSPHOOLIGOSACCHARIDE--PROTEIN GLYCOSYLTRANSFERASE SUBUNIT STT3B"/>
    <property type="match status" value="1"/>
</dbReference>
<comment type="cofactor">
    <cofactor evidence="2">
        <name>Mg(2+)</name>
        <dbReference type="ChEBI" id="CHEBI:18420"/>
    </cofactor>
</comment>
<comment type="subcellular location">
    <subcellularLocation>
        <location evidence="3">Endomembrane system</location>
        <topology evidence="3">Multi-pass membrane protein</topology>
    </subcellularLocation>
</comment>
<evidence type="ECO:0000256" key="17">
    <source>
        <dbReference type="SAM" id="Phobius"/>
    </source>
</evidence>
<dbReference type="InterPro" id="IPR048307">
    <property type="entry name" value="STT3_N"/>
</dbReference>
<dbReference type="PANTHER" id="PTHR13872">
    <property type="entry name" value="DOLICHYL-DIPHOSPHOOLIGOSACCHARIDE--PROTEIN GLYCOSYLTRANSFERASE SUBUNIT"/>
    <property type="match status" value="1"/>
</dbReference>
<feature type="transmembrane region" description="Helical" evidence="17">
    <location>
        <begin position="226"/>
        <end position="246"/>
    </location>
</feature>
<evidence type="ECO:0000256" key="2">
    <source>
        <dbReference type="ARBA" id="ARBA00001946"/>
    </source>
</evidence>
<dbReference type="UniPathway" id="UPA00378"/>
<feature type="transmembrane region" description="Helical" evidence="17">
    <location>
        <begin position="347"/>
        <end position="365"/>
    </location>
</feature>
<dbReference type="AlphaFoldDB" id="C1MMH3"/>
<evidence type="ECO:0000256" key="5">
    <source>
        <dbReference type="ARBA" id="ARBA00010810"/>
    </source>
</evidence>
<dbReference type="STRING" id="564608.C1MMH3"/>
<evidence type="ECO:0000313" key="21">
    <source>
        <dbReference type="Proteomes" id="UP000001876"/>
    </source>
</evidence>
<evidence type="ECO:0000256" key="12">
    <source>
        <dbReference type="ARBA" id="ARBA00022989"/>
    </source>
</evidence>
<dbReference type="EC" id="2.4.99.18" evidence="6"/>
<dbReference type="GO" id="GO:0018279">
    <property type="term" value="P:protein N-linked glycosylation via asparagine"/>
    <property type="evidence" value="ECO:0007669"/>
    <property type="project" value="TreeGrafter"/>
</dbReference>
<dbReference type="GO" id="GO:0016020">
    <property type="term" value="C:membrane"/>
    <property type="evidence" value="ECO:0007669"/>
    <property type="project" value="InterPro"/>
</dbReference>
<dbReference type="GO" id="GO:0043687">
    <property type="term" value="P:post-translational protein modification"/>
    <property type="evidence" value="ECO:0007669"/>
    <property type="project" value="TreeGrafter"/>
</dbReference>
<keyword evidence="9 17" id="KW-0812">Transmembrane</keyword>
<keyword evidence="10" id="KW-0479">Metal-binding</keyword>
<evidence type="ECO:0000256" key="1">
    <source>
        <dbReference type="ARBA" id="ARBA00001936"/>
    </source>
</evidence>
<protein>
    <recommendedName>
        <fullName evidence="6">dolichyl-diphosphooligosaccharide--protein glycotransferase</fullName>
        <ecNumber evidence="6">2.4.99.18</ecNumber>
    </recommendedName>
</protein>
<evidence type="ECO:0000256" key="10">
    <source>
        <dbReference type="ARBA" id="ARBA00022723"/>
    </source>
</evidence>
<evidence type="ECO:0000259" key="18">
    <source>
        <dbReference type="Pfam" id="PF02516"/>
    </source>
</evidence>
<evidence type="ECO:0000256" key="8">
    <source>
        <dbReference type="ARBA" id="ARBA00022679"/>
    </source>
</evidence>
<evidence type="ECO:0000256" key="15">
    <source>
        <dbReference type="ARBA" id="ARBA00048829"/>
    </source>
</evidence>
<evidence type="ECO:0000259" key="19">
    <source>
        <dbReference type="Pfam" id="PF21436"/>
    </source>
</evidence>
<evidence type="ECO:0000256" key="9">
    <source>
        <dbReference type="ARBA" id="ARBA00022692"/>
    </source>
</evidence>
<dbReference type="Gene3D" id="3.40.50.12610">
    <property type="match status" value="1"/>
</dbReference>
<feature type="region of interest" description="Disordered" evidence="16">
    <location>
        <begin position="437"/>
        <end position="469"/>
    </location>
</feature>
<dbReference type="GO" id="GO:0012505">
    <property type="term" value="C:endomembrane system"/>
    <property type="evidence" value="ECO:0007669"/>
    <property type="project" value="UniProtKB-SubCell"/>
</dbReference>
<dbReference type="OrthoDB" id="10261066at2759"/>
<evidence type="ECO:0000256" key="6">
    <source>
        <dbReference type="ARBA" id="ARBA00012605"/>
    </source>
</evidence>
<evidence type="ECO:0000256" key="14">
    <source>
        <dbReference type="ARBA" id="ARBA00023211"/>
    </source>
</evidence>
<evidence type="ECO:0000256" key="3">
    <source>
        <dbReference type="ARBA" id="ARBA00004127"/>
    </source>
</evidence>
<dbReference type="GeneID" id="9682847"/>
<feature type="domain" description="STT3/PglB/AglB core" evidence="19">
    <location>
        <begin position="557"/>
        <end position="613"/>
    </location>
</feature>
<dbReference type="Pfam" id="PF02516">
    <property type="entry name" value="STT3"/>
    <property type="match status" value="1"/>
</dbReference>
<name>C1MMH3_MICPC</name>
<feature type="transmembrane region" description="Helical" evidence="17">
    <location>
        <begin position="287"/>
        <end position="306"/>
    </location>
</feature>
<evidence type="ECO:0000313" key="20">
    <source>
        <dbReference type="EMBL" id="EEH59053.1"/>
    </source>
</evidence>
<dbReference type="InterPro" id="IPR048999">
    <property type="entry name" value="STT3-PglB_core"/>
</dbReference>
<feature type="non-terminal residue" evidence="20">
    <location>
        <position position="745"/>
    </location>
</feature>
<comment type="pathway">
    <text evidence="4">Protein modification; protein glycosylation.</text>
</comment>
<dbReference type="KEGG" id="mpp:MICPUCDRAFT_691"/>
<evidence type="ECO:0000256" key="7">
    <source>
        <dbReference type="ARBA" id="ARBA00022676"/>
    </source>
</evidence>
<feature type="transmembrane region" description="Helical" evidence="17">
    <location>
        <begin position="177"/>
        <end position="194"/>
    </location>
</feature>
<dbReference type="OMA" id="IWWVLNA"/>
<comment type="similarity">
    <text evidence="5">Belongs to the STT3 family.</text>
</comment>
<dbReference type="Pfam" id="PF21436">
    <property type="entry name" value="STT3-PglB_core"/>
    <property type="match status" value="1"/>
</dbReference>
<keyword evidence="13 17" id="KW-0472">Membrane</keyword>
<comment type="cofactor">
    <cofactor evidence="1">
        <name>Mn(2+)</name>
        <dbReference type="ChEBI" id="CHEBI:29035"/>
    </cofactor>
</comment>
<feature type="domain" description="Oligosaccharyl transferase STT3 N-terminal" evidence="18">
    <location>
        <begin position="8"/>
        <end position="402"/>
    </location>
</feature>
<sequence length="745" mass="82684">LLVASLVAAYRIRLYAVRDYGRVIHEFDPWFNFRATQYLVDNGREKFFKWFDHSVWYPLGRPVGTTIYPGMQFTAAGIYNALNAIPDVTVSLNDVCVFMPAAFSVLASLFTGGIAWEAASEGNKASSAVVAIAVMAIQPGHLMRSVAGAFDNESVAVTAITGTFYWWVRSLRTQKSWQFAFIAAASYFYMVAAWGGYTFVVNMIGVHAGVSMLAGRFSFKLWRSYSIFYALGTAAATRVPVVGMMPFQSMEQMGPLFVFFMCQLYAVSESRRKTLSDREYETFRKRLTSVGVGVAAVIIGALIQSGKIGPLSARVRGLFVPHTRTGNPLVDSVAEHQATQGDVYVKYFHFNVLTAPCGAFACLLFRRTDARVFVASYFLVSWYFSSKMVRLVLLLAPAVAVSTGIALGAVIEWVAAEAATFAEIRLDPDAVRANAAAAAKTPPGGTPGGRAARRAMDKRGRKSSSNGGAFRITELPSVAKRKFRESPAFRKALAGVVVALFALTSRAFSKTCDRMALQMSEPSIMVRGHYPNGDVVMLDDFRESYWWLRDNTPEDARVMSWWDYGYQINGVANRTTLADGNTWNHEHIALLGKCLTSPEEEGYQIVRHLADYVLVWTTRFAGMHGDDLAKAPHMARIAGSVYPDVRQEGFYVDERGNPSDTMRESLLYRLHSYGRDTEIEPLEHYEEVYQSKHSMVRIWKVLDVDVESKGAGAHRACDGGGWYCPGGYPDALRETLASKRDFQQI</sequence>
<dbReference type="GO" id="GO:0004579">
    <property type="term" value="F:dolichyl-diphosphooligosaccharide-protein glycotransferase activity"/>
    <property type="evidence" value="ECO:0007669"/>
    <property type="project" value="UniProtKB-EC"/>
</dbReference>
<gene>
    <name evidence="20" type="ORF">MICPUCDRAFT_691</name>
</gene>
<feature type="non-terminal residue" evidence="20">
    <location>
        <position position="1"/>
    </location>
</feature>
<dbReference type="GO" id="GO:0046872">
    <property type="term" value="F:metal ion binding"/>
    <property type="evidence" value="ECO:0007669"/>
    <property type="project" value="UniProtKB-KW"/>
</dbReference>
<organism evidence="21">
    <name type="scientific">Micromonas pusilla (strain CCMP1545)</name>
    <name type="common">Picoplanktonic green alga</name>
    <dbReference type="NCBI Taxonomy" id="564608"/>
    <lineage>
        <taxon>Eukaryota</taxon>
        <taxon>Viridiplantae</taxon>
        <taxon>Chlorophyta</taxon>
        <taxon>Mamiellophyceae</taxon>
        <taxon>Mamiellales</taxon>
        <taxon>Mamiellaceae</taxon>
        <taxon>Micromonas</taxon>
    </lineage>
</organism>
<dbReference type="Proteomes" id="UP000001876">
    <property type="component" value="Unassembled WGS sequence"/>
</dbReference>
<dbReference type="InterPro" id="IPR003674">
    <property type="entry name" value="Oligo_trans_STT3"/>
</dbReference>
<keyword evidence="7" id="KW-0328">Glycosyltransferase</keyword>
<keyword evidence="14" id="KW-0464">Manganese</keyword>
<proteinExistence type="inferred from homology"/>
<evidence type="ECO:0000256" key="11">
    <source>
        <dbReference type="ARBA" id="ARBA00022842"/>
    </source>
</evidence>
<dbReference type="eggNOG" id="KOG2292">
    <property type="taxonomic scope" value="Eukaryota"/>
</dbReference>
<evidence type="ECO:0000256" key="4">
    <source>
        <dbReference type="ARBA" id="ARBA00004922"/>
    </source>
</evidence>
<reference evidence="20 21" key="1">
    <citation type="journal article" date="2009" name="Science">
        <title>Green evolution and dynamic adaptations revealed by genomes of the marine picoeukaryotes Micromonas.</title>
        <authorList>
            <person name="Worden A.Z."/>
            <person name="Lee J.H."/>
            <person name="Mock T."/>
            <person name="Rouze P."/>
            <person name="Simmons M.P."/>
            <person name="Aerts A.L."/>
            <person name="Allen A.E."/>
            <person name="Cuvelier M.L."/>
            <person name="Derelle E."/>
            <person name="Everett M.V."/>
            <person name="Foulon E."/>
            <person name="Grimwood J."/>
            <person name="Gundlach H."/>
            <person name="Henrissat B."/>
            <person name="Napoli C."/>
            <person name="McDonald S.M."/>
            <person name="Parker M.S."/>
            <person name="Rombauts S."/>
            <person name="Salamov A."/>
            <person name="Von Dassow P."/>
            <person name="Badger J.H."/>
            <person name="Coutinho P.M."/>
            <person name="Demir E."/>
            <person name="Dubchak I."/>
            <person name="Gentemann C."/>
            <person name="Eikrem W."/>
            <person name="Gready J.E."/>
            <person name="John U."/>
            <person name="Lanier W."/>
            <person name="Lindquist E.A."/>
            <person name="Lucas S."/>
            <person name="Mayer K.F."/>
            <person name="Moreau H."/>
            <person name="Not F."/>
            <person name="Otillar R."/>
            <person name="Panaud O."/>
            <person name="Pangilinan J."/>
            <person name="Paulsen I."/>
            <person name="Piegu B."/>
            <person name="Poliakov A."/>
            <person name="Robbens S."/>
            <person name="Schmutz J."/>
            <person name="Toulza E."/>
            <person name="Wyss T."/>
            <person name="Zelensky A."/>
            <person name="Zhou K."/>
            <person name="Armbrust E.V."/>
            <person name="Bhattacharya D."/>
            <person name="Goodenough U.W."/>
            <person name="Van de Peer Y."/>
            <person name="Grigoriev I.V."/>
        </authorList>
    </citation>
    <scope>NUCLEOTIDE SEQUENCE [LARGE SCALE GENOMIC DNA]</scope>
    <source>
        <strain evidence="20 21">CCMP1545</strain>
    </source>
</reference>
<keyword evidence="21" id="KW-1185">Reference proteome</keyword>
<keyword evidence="8 20" id="KW-0808">Transferase</keyword>
<evidence type="ECO:0000256" key="16">
    <source>
        <dbReference type="SAM" id="MobiDB-lite"/>
    </source>
</evidence>
<comment type="catalytic activity">
    <reaction evidence="15">
        <text>a di-trans,poly-cis-dolichyl diphosphooligosaccharide + L-asparaginyl-[protein] = N(4)-(oligosaccharide-(1-&gt;4)-N-acetyl-beta-D-glucosaminyl-(1-&gt;4)-N-acetyl-beta-D-glucosaminyl)-L-asparaginyl-[protein] + a di-trans,poly-cis-dolichyl diphosphate + H(+)</text>
        <dbReference type="Rhea" id="RHEA:22980"/>
        <dbReference type="Rhea" id="RHEA-COMP:12804"/>
        <dbReference type="Rhea" id="RHEA-COMP:12805"/>
        <dbReference type="Rhea" id="RHEA-COMP:19506"/>
        <dbReference type="Rhea" id="RHEA-COMP:19509"/>
        <dbReference type="ChEBI" id="CHEBI:15378"/>
        <dbReference type="ChEBI" id="CHEBI:50347"/>
        <dbReference type="ChEBI" id="CHEBI:57497"/>
        <dbReference type="ChEBI" id="CHEBI:57570"/>
        <dbReference type="ChEBI" id="CHEBI:132529"/>
        <dbReference type="EC" id="2.4.99.18"/>
    </reaction>
</comment>
<evidence type="ECO:0000256" key="13">
    <source>
        <dbReference type="ARBA" id="ARBA00023136"/>
    </source>
</evidence>
<keyword evidence="11" id="KW-0460">Magnesium</keyword>
<dbReference type="RefSeq" id="XP_003057408.1">
    <property type="nucleotide sequence ID" value="XM_003057362.1"/>
</dbReference>
<dbReference type="EMBL" id="GG663737">
    <property type="protein sequence ID" value="EEH59053.1"/>
    <property type="molecule type" value="Genomic_DNA"/>
</dbReference>